<dbReference type="AlphaFoldDB" id="A0A812JLQ3"/>
<keyword evidence="1" id="KW-0175">Coiled coil</keyword>
<gene>
    <name evidence="2" type="ORF">SNAT2548_LOCUS6907</name>
</gene>
<accession>A0A812JLQ3</accession>
<evidence type="ECO:0000256" key="1">
    <source>
        <dbReference type="SAM" id="Coils"/>
    </source>
</evidence>
<proteinExistence type="predicted"/>
<organism evidence="2 3">
    <name type="scientific">Symbiodinium natans</name>
    <dbReference type="NCBI Taxonomy" id="878477"/>
    <lineage>
        <taxon>Eukaryota</taxon>
        <taxon>Sar</taxon>
        <taxon>Alveolata</taxon>
        <taxon>Dinophyceae</taxon>
        <taxon>Suessiales</taxon>
        <taxon>Symbiodiniaceae</taxon>
        <taxon>Symbiodinium</taxon>
    </lineage>
</organism>
<evidence type="ECO:0000313" key="3">
    <source>
        <dbReference type="Proteomes" id="UP000604046"/>
    </source>
</evidence>
<feature type="coiled-coil region" evidence="1">
    <location>
        <begin position="262"/>
        <end position="289"/>
    </location>
</feature>
<comment type="caution">
    <text evidence="2">The sequence shown here is derived from an EMBL/GenBank/DDBJ whole genome shotgun (WGS) entry which is preliminary data.</text>
</comment>
<dbReference type="Gene3D" id="1.25.40.20">
    <property type="entry name" value="Ankyrin repeat-containing domain"/>
    <property type="match status" value="1"/>
</dbReference>
<dbReference type="InterPro" id="IPR036770">
    <property type="entry name" value="Ankyrin_rpt-contain_sf"/>
</dbReference>
<name>A0A812JLQ3_9DINO</name>
<sequence length="406" mass="45026">MQNRRQSRGCTLNGRQLSPRAIWSLQNKMHLNDASAVSADPQIAYAVIEQNGLQPALGLAIESKCLDSASLALLCELFQHYNSDAFSDWLEEFHDIKELGPDLFHRLLASLFPSDEDIDPRRASTQKACLGVLLFLLQETDAGASVAHEVLQRIRPDKDDSLYTILVSSIGSEDDEDCDDFQAHAAHLIILSLLGAAKEDKKLQAQIVEALQGANSDIQARGLQLSTDLKASFDHLLVSYLGACTEVASSSLAGAGRGPEKLSKLESEIEHLEKLNSQLKVQLRQQHAAMHRMADFVSIESDPVVEQALEGIIRLGWDSLNWKRGYTMLHYCAECVEEPTVVELIGLLATDVDRKDDNGFRPIDYARQTGREPIIQMLEKLRKIHKKLASGVKVGDKVAEKEPVKR</sequence>
<dbReference type="OrthoDB" id="446628at2759"/>
<dbReference type="EMBL" id="CAJNDS010000469">
    <property type="protein sequence ID" value="CAE7209347.1"/>
    <property type="molecule type" value="Genomic_DNA"/>
</dbReference>
<keyword evidence="3" id="KW-1185">Reference proteome</keyword>
<reference evidence="2" key="1">
    <citation type="submission" date="2021-02" db="EMBL/GenBank/DDBJ databases">
        <authorList>
            <person name="Dougan E. K."/>
            <person name="Rhodes N."/>
            <person name="Thang M."/>
            <person name="Chan C."/>
        </authorList>
    </citation>
    <scope>NUCLEOTIDE SEQUENCE</scope>
</reference>
<evidence type="ECO:0000313" key="2">
    <source>
        <dbReference type="EMBL" id="CAE7209347.1"/>
    </source>
</evidence>
<dbReference type="Proteomes" id="UP000604046">
    <property type="component" value="Unassembled WGS sequence"/>
</dbReference>
<dbReference type="SUPFAM" id="SSF48403">
    <property type="entry name" value="Ankyrin repeat"/>
    <property type="match status" value="1"/>
</dbReference>
<protein>
    <submittedName>
        <fullName evidence="2">Uncharacterized protein</fullName>
    </submittedName>
</protein>
<feature type="non-terminal residue" evidence="2">
    <location>
        <position position="406"/>
    </location>
</feature>